<organism evidence="1 2">
    <name type="scientific">Melipona bicolor</name>
    <dbReference type="NCBI Taxonomy" id="60889"/>
    <lineage>
        <taxon>Eukaryota</taxon>
        <taxon>Metazoa</taxon>
        <taxon>Ecdysozoa</taxon>
        <taxon>Arthropoda</taxon>
        <taxon>Hexapoda</taxon>
        <taxon>Insecta</taxon>
        <taxon>Pterygota</taxon>
        <taxon>Neoptera</taxon>
        <taxon>Endopterygota</taxon>
        <taxon>Hymenoptera</taxon>
        <taxon>Apocrita</taxon>
        <taxon>Aculeata</taxon>
        <taxon>Apoidea</taxon>
        <taxon>Anthophila</taxon>
        <taxon>Apidae</taxon>
        <taxon>Melipona</taxon>
    </lineage>
</organism>
<dbReference type="Proteomes" id="UP001177670">
    <property type="component" value="Unassembled WGS sequence"/>
</dbReference>
<reference evidence="1" key="1">
    <citation type="submission" date="2021-10" db="EMBL/GenBank/DDBJ databases">
        <title>Melipona bicolor Genome sequencing and assembly.</title>
        <authorList>
            <person name="Araujo N.S."/>
            <person name="Arias M.C."/>
        </authorList>
    </citation>
    <scope>NUCLEOTIDE SEQUENCE</scope>
    <source>
        <strain evidence="1">USP_2M_L1-L4_2017</strain>
        <tissue evidence="1">Whole body</tissue>
    </source>
</reference>
<name>A0AA40FYP0_9HYME</name>
<accession>A0AA40FYP0</accession>
<dbReference type="EMBL" id="JAHYIQ010000011">
    <property type="protein sequence ID" value="KAK1127783.1"/>
    <property type="molecule type" value="Genomic_DNA"/>
</dbReference>
<evidence type="ECO:0000313" key="2">
    <source>
        <dbReference type="Proteomes" id="UP001177670"/>
    </source>
</evidence>
<evidence type="ECO:0000313" key="1">
    <source>
        <dbReference type="EMBL" id="KAK1127783.1"/>
    </source>
</evidence>
<protein>
    <submittedName>
        <fullName evidence="1">Uncharacterized protein</fullName>
    </submittedName>
</protein>
<proteinExistence type="predicted"/>
<sequence>MPGNVSHSRSNSLRLGEPLLEGRENFVCTRSSYANVQYVVDRSMITMYTKVYNNVTCGDAIEHARSLQRDPRHGSLSTYIQFPILSPSFALGRLCPLRFSMTVMAVSLGKVKDAPKVEEGHRYSERAFRRIDFR</sequence>
<keyword evidence="2" id="KW-1185">Reference proteome</keyword>
<dbReference type="AlphaFoldDB" id="A0AA40FYP0"/>
<comment type="caution">
    <text evidence="1">The sequence shown here is derived from an EMBL/GenBank/DDBJ whole genome shotgun (WGS) entry which is preliminary data.</text>
</comment>
<gene>
    <name evidence="1" type="ORF">K0M31_003269</name>
</gene>